<gene>
    <name evidence="1" type="ORF">OKIOD_LOCUS13808</name>
</gene>
<protein>
    <submittedName>
        <fullName evidence="1">Oidioi.mRNA.OKI2018_I69.chr2.g5043.t1.cds</fullName>
    </submittedName>
</protein>
<dbReference type="EMBL" id="OU015567">
    <property type="protein sequence ID" value="CAG5110664.1"/>
    <property type="molecule type" value="Genomic_DNA"/>
</dbReference>
<accession>A0ABN7SZB8</accession>
<proteinExistence type="predicted"/>
<evidence type="ECO:0000313" key="1">
    <source>
        <dbReference type="EMBL" id="CAG5110664.1"/>
    </source>
</evidence>
<reference evidence="1 2" key="1">
    <citation type="submission" date="2021-04" db="EMBL/GenBank/DDBJ databases">
        <authorList>
            <person name="Bliznina A."/>
        </authorList>
    </citation>
    <scope>NUCLEOTIDE SEQUENCE [LARGE SCALE GENOMIC DNA]</scope>
</reference>
<name>A0ABN7SZB8_OIKDI</name>
<evidence type="ECO:0000313" key="2">
    <source>
        <dbReference type="Proteomes" id="UP001158576"/>
    </source>
</evidence>
<sequence>MAKPRVRFLEHVAFISAPDYKRKIKVPWDNLTNEEKCIAKLELNFFKATEMIVHPKSQSNTSMIFIEPAVLQKMAKFKKKYKQMIQQLPVSTP</sequence>
<dbReference type="Proteomes" id="UP001158576">
    <property type="component" value="Chromosome 2"/>
</dbReference>
<keyword evidence="2" id="KW-1185">Reference proteome</keyword>
<organism evidence="1 2">
    <name type="scientific">Oikopleura dioica</name>
    <name type="common">Tunicate</name>
    <dbReference type="NCBI Taxonomy" id="34765"/>
    <lineage>
        <taxon>Eukaryota</taxon>
        <taxon>Metazoa</taxon>
        <taxon>Chordata</taxon>
        <taxon>Tunicata</taxon>
        <taxon>Appendicularia</taxon>
        <taxon>Copelata</taxon>
        <taxon>Oikopleuridae</taxon>
        <taxon>Oikopleura</taxon>
    </lineage>
</organism>